<dbReference type="AlphaFoldDB" id="A0A1B6NXT3"/>
<sequence length="139" mass="15218">MLPKKLKSIALTTFPKLLFLTLLMSASYAMATETVSLSDLPQLPEPVANNAVASVTVDNKYYVFSFMGLGKGKTYNDVHNRAWQLVIDENNSSKRNSAPQWQALSPVPSSLALKGRLASVAVGVKDSVYILVAIRWMSI</sequence>
<evidence type="ECO:0000313" key="1">
    <source>
        <dbReference type="EMBL" id="KTF08213.1"/>
    </source>
</evidence>
<reference evidence="1" key="1">
    <citation type="submission" date="2013-11" db="EMBL/GenBank/DDBJ databases">
        <title>Microbial diversity, functional groups and degradation webs in Northern and Southern Mediterranean and Red Sea marine crude oil polluted sites.</title>
        <authorList>
            <person name="Daffonchio D."/>
            <person name="Mapelli F."/>
            <person name="Ferrer M."/>
            <person name="Richter M."/>
            <person name="Cherif A."/>
            <person name="Malkawi H.I."/>
            <person name="Yakimov M.M."/>
            <person name="Abdel-Fattah Y.R."/>
            <person name="Blaghen M."/>
            <person name="Golyshin P.N."/>
            <person name="Kalogerakis N."/>
            <person name="Boon N."/>
            <person name="Magagnini M."/>
            <person name="Fava F."/>
        </authorList>
    </citation>
    <scope>NUCLEOTIDE SEQUENCE</scope>
</reference>
<comment type="caution">
    <text evidence="1">The sequence shown here is derived from an EMBL/GenBank/DDBJ whole genome shotgun (WGS) entry which is preliminary data.</text>
</comment>
<organism evidence="1">
    <name type="scientific">marine sediment metagenome</name>
    <dbReference type="NCBI Taxonomy" id="412755"/>
    <lineage>
        <taxon>unclassified sequences</taxon>
        <taxon>metagenomes</taxon>
        <taxon>ecological metagenomes</taxon>
    </lineage>
</organism>
<proteinExistence type="predicted"/>
<gene>
    <name evidence="1" type="ORF">MGSAQ_000291</name>
</gene>
<feature type="non-terminal residue" evidence="1">
    <location>
        <position position="139"/>
    </location>
</feature>
<dbReference type="InterPro" id="IPR015915">
    <property type="entry name" value="Kelch-typ_b-propeller"/>
</dbReference>
<protein>
    <submittedName>
        <fullName evidence="1">Kelch repeat-containing protein</fullName>
    </submittedName>
</protein>
<dbReference type="Gene3D" id="2.120.10.80">
    <property type="entry name" value="Kelch-type beta propeller"/>
    <property type="match status" value="1"/>
</dbReference>
<name>A0A1B6NXT3_9ZZZZ</name>
<accession>A0A1B6NXT3</accession>
<dbReference type="EMBL" id="AYSL01000088">
    <property type="protein sequence ID" value="KTF08213.1"/>
    <property type="molecule type" value="Genomic_DNA"/>
</dbReference>